<reference evidence="2 3" key="1">
    <citation type="submission" date="2014-04" db="EMBL/GenBank/DDBJ databases">
        <authorList>
            <consortium name="DOE Joint Genome Institute"/>
            <person name="Kuo A."/>
            <person name="Kohler A."/>
            <person name="Costa M.D."/>
            <person name="Nagy L.G."/>
            <person name="Floudas D."/>
            <person name="Copeland A."/>
            <person name="Barry K.W."/>
            <person name="Cichocki N."/>
            <person name="Veneault-Fourrey C."/>
            <person name="LaButti K."/>
            <person name="Lindquist E.A."/>
            <person name="Lipzen A."/>
            <person name="Lundell T."/>
            <person name="Morin E."/>
            <person name="Murat C."/>
            <person name="Sun H."/>
            <person name="Tunlid A."/>
            <person name="Henrissat B."/>
            <person name="Grigoriev I.V."/>
            <person name="Hibbett D.S."/>
            <person name="Martin F."/>
            <person name="Nordberg H.P."/>
            <person name="Cantor M.N."/>
            <person name="Hua S.X."/>
        </authorList>
    </citation>
    <scope>NUCLEOTIDE SEQUENCE [LARGE SCALE GENOMIC DNA]</scope>
    <source>
        <strain evidence="2 3">Marx 270</strain>
    </source>
</reference>
<feature type="compositionally biased region" description="Basic and acidic residues" evidence="1">
    <location>
        <begin position="11"/>
        <end position="20"/>
    </location>
</feature>
<evidence type="ECO:0000313" key="2">
    <source>
        <dbReference type="EMBL" id="KIN99530.1"/>
    </source>
</evidence>
<name>A0A0C3NVV2_PISTI</name>
<dbReference type="Proteomes" id="UP000054217">
    <property type="component" value="Unassembled WGS sequence"/>
</dbReference>
<dbReference type="AlphaFoldDB" id="A0A0C3NVV2"/>
<sequence>MLPKKSAQSQSRKEGKEGVGKKMMLGESLLVSRGGRLQKATLDDKAQAHQELEKGVK</sequence>
<reference evidence="3" key="2">
    <citation type="submission" date="2015-01" db="EMBL/GenBank/DDBJ databases">
        <title>Evolutionary Origins and Diversification of the Mycorrhizal Mutualists.</title>
        <authorList>
            <consortium name="DOE Joint Genome Institute"/>
            <consortium name="Mycorrhizal Genomics Consortium"/>
            <person name="Kohler A."/>
            <person name="Kuo A."/>
            <person name="Nagy L.G."/>
            <person name="Floudas D."/>
            <person name="Copeland A."/>
            <person name="Barry K.W."/>
            <person name="Cichocki N."/>
            <person name="Veneault-Fourrey C."/>
            <person name="LaButti K."/>
            <person name="Lindquist E.A."/>
            <person name="Lipzen A."/>
            <person name="Lundell T."/>
            <person name="Morin E."/>
            <person name="Murat C."/>
            <person name="Riley R."/>
            <person name="Ohm R."/>
            <person name="Sun H."/>
            <person name="Tunlid A."/>
            <person name="Henrissat B."/>
            <person name="Grigoriev I.V."/>
            <person name="Hibbett D.S."/>
            <person name="Martin F."/>
        </authorList>
    </citation>
    <scope>NUCLEOTIDE SEQUENCE [LARGE SCALE GENOMIC DNA]</scope>
    <source>
        <strain evidence="3">Marx 270</strain>
    </source>
</reference>
<dbReference type="HOGENOM" id="CLU_2997447_0_0_1"/>
<accession>A0A0C3NVV2</accession>
<feature type="compositionally biased region" description="Basic and acidic residues" evidence="1">
    <location>
        <begin position="41"/>
        <end position="57"/>
    </location>
</feature>
<protein>
    <submittedName>
        <fullName evidence="2">Uncharacterized protein</fullName>
    </submittedName>
</protein>
<evidence type="ECO:0000256" key="1">
    <source>
        <dbReference type="SAM" id="MobiDB-lite"/>
    </source>
</evidence>
<feature type="compositionally biased region" description="Polar residues" evidence="1">
    <location>
        <begin position="1"/>
        <end position="10"/>
    </location>
</feature>
<keyword evidence="3" id="KW-1185">Reference proteome</keyword>
<gene>
    <name evidence="2" type="ORF">M404DRAFT_30400</name>
</gene>
<evidence type="ECO:0000313" key="3">
    <source>
        <dbReference type="Proteomes" id="UP000054217"/>
    </source>
</evidence>
<dbReference type="EMBL" id="KN832004">
    <property type="protein sequence ID" value="KIN99530.1"/>
    <property type="molecule type" value="Genomic_DNA"/>
</dbReference>
<organism evidence="2 3">
    <name type="scientific">Pisolithus tinctorius Marx 270</name>
    <dbReference type="NCBI Taxonomy" id="870435"/>
    <lineage>
        <taxon>Eukaryota</taxon>
        <taxon>Fungi</taxon>
        <taxon>Dikarya</taxon>
        <taxon>Basidiomycota</taxon>
        <taxon>Agaricomycotina</taxon>
        <taxon>Agaricomycetes</taxon>
        <taxon>Agaricomycetidae</taxon>
        <taxon>Boletales</taxon>
        <taxon>Sclerodermatineae</taxon>
        <taxon>Pisolithaceae</taxon>
        <taxon>Pisolithus</taxon>
    </lineage>
</organism>
<proteinExistence type="predicted"/>
<feature type="region of interest" description="Disordered" evidence="1">
    <location>
        <begin position="1"/>
        <end position="57"/>
    </location>
</feature>
<dbReference type="InParanoid" id="A0A0C3NVV2"/>